<keyword evidence="3" id="KW-1185">Reference proteome</keyword>
<dbReference type="AlphaFoldDB" id="A0A200Q2W4"/>
<proteinExistence type="predicted"/>
<dbReference type="Proteomes" id="UP000195402">
    <property type="component" value="Unassembled WGS sequence"/>
</dbReference>
<evidence type="ECO:0000313" key="2">
    <source>
        <dbReference type="EMBL" id="OVA04755.1"/>
    </source>
</evidence>
<evidence type="ECO:0000313" key="3">
    <source>
        <dbReference type="Proteomes" id="UP000195402"/>
    </source>
</evidence>
<dbReference type="EMBL" id="MVGT01003289">
    <property type="protein sequence ID" value="OVA04755.1"/>
    <property type="molecule type" value="Genomic_DNA"/>
</dbReference>
<name>A0A200Q2W4_MACCD</name>
<gene>
    <name evidence="2" type="ORF">BVC80_1719g92</name>
</gene>
<feature type="region of interest" description="Disordered" evidence="1">
    <location>
        <begin position="57"/>
        <end position="78"/>
    </location>
</feature>
<comment type="caution">
    <text evidence="2">The sequence shown here is derived from an EMBL/GenBank/DDBJ whole genome shotgun (WGS) entry which is preliminary data.</text>
</comment>
<reference evidence="2 3" key="1">
    <citation type="journal article" date="2017" name="Mol. Plant">
        <title>The Genome of Medicinal Plant Macleaya cordata Provides New Insights into Benzylisoquinoline Alkaloids Metabolism.</title>
        <authorList>
            <person name="Liu X."/>
            <person name="Liu Y."/>
            <person name="Huang P."/>
            <person name="Ma Y."/>
            <person name="Qing Z."/>
            <person name="Tang Q."/>
            <person name="Cao H."/>
            <person name="Cheng P."/>
            <person name="Zheng Y."/>
            <person name="Yuan Z."/>
            <person name="Zhou Y."/>
            <person name="Liu J."/>
            <person name="Tang Z."/>
            <person name="Zhuo Y."/>
            <person name="Zhang Y."/>
            <person name="Yu L."/>
            <person name="Huang J."/>
            <person name="Yang P."/>
            <person name="Peng Q."/>
            <person name="Zhang J."/>
            <person name="Jiang W."/>
            <person name="Zhang Z."/>
            <person name="Lin K."/>
            <person name="Ro D.K."/>
            <person name="Chen X."/>
            <person name="Xiong X."/>
            <person name="Shang Y."/>
            <person name="Huang S."/>
            <person name="Zeng J."/>
        </authorList>
    </citation>
    <scope>NUCLEOTIDE SEQUENCE [LARGE SCALE GENOMIC DNA]</scope>
    <source>
        <strain evidence="3">cv. BLH2017</strain>
        <tissue evidence="2">Root</tissue>
    </source>
</reference>
<evidence type="ECO:0000256" key="1">
    <source>
        <dbReference type="SAM" id="MobiDB-lite"/>
    </source>
</evidence>
<accession>A0A200Q2W4</accession>
<protein>
    <submittedName>
        <fullName evidence="2">Uncharacterized protein</fullName>
    </submittedName>
</protein>
<sequence>MSIFSSKGGDSICADYFGDEVGLPLPSSLKMKMESSTQKKMKTVEDHPRSFLTAMKEEKNNNDQAYNSPAAASHFRSRQRSPLDSIVLKLASLSEFEFFLMFNRY</sequence>
<organism evidence="2 3">
    <name type="scientific">Macleaya cordata</name>
    <name type="common">Five-seeded plume-poppy</name>
    <name type="synonym">Bocconia cordata</name>
    <dbReference type="NCBI Taxonomy" id="56857"/>
    <lineage>
        <taxon>Eukaryota</taxon>
        <taxon>Viridiplantae</taxon>
        <taxon>Streptophyta</taxon>
        <taxon>Embryophyta</taxon>
        <taxon>Tracheophyta</taxon>
        <taxon>Spermatophyta</taxon>
        <taxon>Magnoliopsida</taxon>
        <taxon>Ranunculales</taxon>
        <taxon>Papaveraceae</taxon>
        <taxon>Papaveroideae</taxon>
        <taxon>Macleaya</taxon>
    </lineage>
</organism>
<dbReference type="OrthoDB" id="1724184at2759"/>
<dbReference type="InParanoid" id="A0A200Q2W4"/>